<dbReference type="SUPFAM" id="SSF53633">
    <property type="entry name" value="Carbamate kinase-like"/>
    <property type="match status" value="1"/>
</dbReference>
<keyword evidence="17 27" id="KW-0521">NADP</keyword>
<dbReference type="InterPro" id="IPR001342">
    <property type="entry name" value="HDH_cat"/>
</dbReference>
<comment type="function">
    <text evidence="23">Bifunctional aspartate kinase and homoserine dehydrogenase that catalyzes the first and the third steps toward the synthesis of lysine, methionine and threonine from aspartate.</text>
</comment>
<dbReference type="RefSeq" id="WP_061476508.1">
    <property type="nucleotide sequence ID" value="NZ_JMGO02000005.1"/>
</dbReference>
<dbReference type="EC" id="1.1.1.3" evidence="27"/>
<feature type="domain" description="Aspartate/homoserine dehydrogenase NAD-binding" evidence="30">
    <location>
        <begin position="480"/>
        <end position="612"/>
    </location>
</feature>
<comment type="catalytic activity">
    <reaction evidence="26">
        <text>L-homoserine + NAD(+) = L-aspartate 4-semialdehyde + NADH + H(+)</text>
        <dbReference type="Rhea" id="RHEA:15757"/>
        <dbReference type="ChEBI" id="CHEBI:15378"/>
        <dbReference type="ChEBI" id="CHEBI:57476"/>
        <dbReference type="ChEBI" id="CHEBI:57540"/>
        <dbReference type="ChEBI" id="CHEBI:57945"/>
        <dbReference type="ChEBI" id="CHEBI:537519"/>
        <dbReference type="EC" id="1.1.1.3"/>
    </reaction>
    <physiologicalReaction direction="right-to-left" evidence="26">
        <dbReference type="Rhea" id="RHEA:15759"/>
    </physiologicalReaction>
</comment>
<dbReference type="Gene3D" id="3.30.360.10">
    <property type="entry name" value="Dihydrodipicolinate Reductase, domain 2"/>
    <property type="match status" value="1"/>
</dbReference>
<name>A0A175VI06_AEREN</name>
<protein>
    <recommendedName>
        <fullName evidence="27">Bifunctional aspartokinase/homoserine dehydrogenase</fullName>
    </recommendedName>
    <domain>
        <recommendedName>
            <fullName evidence="27">Aspartokinase</fullName>
            <ecNumber evidence="27">2.7.2.4</ecNumber>
        </recommendedName>
    </domain>
    <domain>
        <recommendedName>
            <fullName evidence="27">Homoserine dehydrogenase</fullName>
            <ecNumber evidence="27">1.1.1.3</ecNumber>
        </recommendedName>
    </domain>
</protein>
<dbReference type="PROSITE" id="PS01042">
    <property type="entry name" value="HOMOSER_DHGENASE"/>
    <property type="match status" value="1"/>
</dbReference>
<evidence type="ECO:0000256" key="10">
    <source>
        <dbReference type="ARBA" id="ARBA00022605"/>
    </source>
</evidence>
<evidence type="ECO:0000256" key="8">
    <source>
        <dbReference type="ARBA" id="ARBA00010046"/>
    </source>
</evidence>
<evidence type="ECO:0000256" key="19">
    <source>
        <dbReference type="ARBA" id="ARBA00023027"/>
    </source>
</evidence>
<dbReference type="AlphaFoldDB" id="A0A175VI06"/>
<evidence type="ECO:0000256" key="20">
    <source>
        <dbReference type="ARBA" id="ARBA00023053"/>
    </source>
</evidence>
<evidence type="ECO:0000259" key="29">
    <source>
        <dbReference type="Pfam" id="PF00742"/>
    </source>
</evidence>
<dbReference type="Gene3D" id="1.20.120.1320">
    <property type="entry name" value="Aspartokinase, catalytic domain"/>
    <property type="match status" value="1"/>
</dbReference>
<evidence type="ECO:0000256" key="14">
    <source>
        <dbReference type="ARBA" id="ARBA00022741"/>
    </source>
</evidence>
<keyword evidence="21" id="KW-0486">Methionine biosynthesis</keyword>
<comment type="pathway">
    <text evidence="4 27">Amino-acid biosynthesis; L-threonine biosynthesis; L-threonine from L-aspartate: step 3/5.</text>
</comment>
<evidence type="ECO:0000256" key="3">
    <source>
        <dbReference type="ARBA" id="ARBA00004986"/>
    </source>
</evidence>
<evidence type="ECO:0000256" key="27">
    <source>
        <dbReference type="PIRNR" id="PIRNR000727"/>
    </source>
</evidence>
<dbReference type="NCBIfam" id="TIGR00657">
    <property type="entry name" value="asp_kinases"/>
    <property type="match status" value="1"/>
</dbReference>
<dbReference type="InterPro" id="IPR001341">
    <property type="entry name" value="Asp_kinase"/>
</dbReference>
<dbReference type="GO" id="GO:0005524">
    <property type="term" value="F:ATP binding"/>
    <property type="evidence" value="ECO:0007669"/>
    <property type="project" value="UniProtKB-UniRule"/>
</dbReference>
<comment type="similarity">
    <text evidence="8 27">In the N-terminal section; belongs to the aspartokinase family.</text>
</comment>
<accession>A0A175VI06</accession>
<dbReference type="PANTHER" id="PTHR43070">
    <property type="match status" value="1"/>
</dbReference>
<dbReference type="InterPro" id="IPR005106">
    <property type="entry name" value="Asp/hSer_DH_NAD-bd"/>
</dbReference>
<dbReference type="GO" id="GO:0004412">
    <property type="term" value="F:homoserine dehydrogenase activity"/>
    <property type="evidence" value="ECO:0007669"/>
    <property type="project" value="UniProtKB-UniRule"/>
</dbReference>
<dbReference type="InterPro" id="IPR018042">
    <property type="entry name" value="Aspartate_kinase_CS"/>
</dbReference>
<evidence type="ECO:0000256" key="13">
    <source>
        <dbReference type="ARBA" id="ARBA00022723"/>
    </source>
</evidence>
<evidence type="ECO:0000256" key="5">
    <source>
        <dbReference type="ARBA" id="ARBA00005062"/>
    </source>
</evidence>
<evidence type="ECO:0000256" key="6">
    <source>
        <dbReference type="ARBA" id="ARBA00005139"/>
    </source>
</evidence>
<dbReference type="GO" id="GO:0004072">
    <property type="term" value="F:aspartate kinase activity"/>
    <property type="evidence" value="ECO:0007669"/>
    <property type="project" value="UniProtKB-UniRule"/>
</dbReference>
<dbReference type="Pfam" id="PF00696">
    <property type="entry name" value="AA_kinase"/>
    <property type="match status" value="1"/>
</dbReference>
<evidence type="ECO:0000256" key="24">
    <source>
        <dbReference type="ARBA" id="ARBA00048561"/>
    </source>
</evidence>
<comment type="catalytic activity">
    <reaction evidence="25">
        <text>L-homoserine + NADP(+) = L-aspartate 4-semialdehyde + NADPH + H(+)</text>
        <dbReference type="Rhea" id="RHEA:15761"/>
        <dbReference type="ChEBI" id="CHEBI:15378"/>
        <dbReference type="ChEBI" id="CHEBI:57476"/>
        <dbReference type="ChEBI" id="CHEBI:57783"/>
        <dbReference type="ChEBI" id="CHEBI:58349"/>
        <dbReference type="ChEBI" id="CHEBI:537519"/>
        <dbReference type="EC" id="1.1.1.3"/>
    </reaction>
    <physiologicalReaction direction="right-to-left" evidence="25">
        <dbReference type="Rhea" id="RHEA:15763"/>
    </physiologicalReaction>
</comment>
<proteinExistence type="inferred from homology"/>
<evidence type="ECO:0000256" key="9">
    <source>
        <dbReference type="ARBA" id="ARBA00011881"/>
    </source>
</evidence>
<evidence type="ECO:0000256" key="12">
    <source>
        <dbReference type="ARBA" id="ARBA00022697"/>
    </source>
</evidence>
<dbReference type="InterPro" id="IPR049638">
    <property type="entry name" value="AK-HD"/>
</dbReference>
<evidence type="ECO:0000256" key="16">
    <source>
        <dbReference type="ARBA" id="ARBA00022840"/>
    </source>
</evidence>
<keyword evidence="16 27" id="KW-0067">ATP-binding</keyword>
<sequence>MEQQQQQGEIAVATEAGLKRRHVHKFGGSSLADPVCYRRVASILEQQAEQQGGGRELVVVSAAGKTTNRLIQLVELAEAGDEAAGEAISALQAYQQSLIDGLLEGELQLELSKQLADDMQLIAKTLEGQFDRFERNGLLAFGEVWSARLLAALLTSRGDKAIWLDARSFLRAEDGALVKVDALLSSELLKARLAEHAGRIVVTGFIAADLEGRSLLLGRNGSDYSASLLAQLADGESTTIWSDVAGVYSADPRRVKEARLLERLSLAEANELARLGSSVLHSRTLQPVADSRQRLTLRCSYNPDEGCTHILRRAPRSGGARIVSSVDQIALIELKVLPQTDFDQTVATIEAYLARHRLNPLTLQRQPDRRILRLAYTLEVAHGAFELLRDFQLQGSFTGLIQKEGFSLVALVGAGVTDNAEQCHRFYQLLADQPLEFVQVARDGLSLVAVLRQVVLEPLLIALHSALFSRPTRVGLVVFGKGNIGGHWLGLYAREKARLEHELNLALTLYGVFDSRGGLLDEEGLDPLKVQDKFDPKPLIWPELLGQLEQHGFDALIALDMTASETVSRYYPDFAQLGIHIIAANKFAGAAESEFYQRIKQTCRDHQVQWRYNATVGAGLPIQSSIQMLRQSGDRIQGVSGIFSGTLSWLFQQYDGSRPFSELVDEAWQHGLTEPDPREDLSGQDVRRKLLILAREAGFELDSADIELENLVPVALRKVGTDQFMDRLKELDGPIQSAFEGARRLGKVLRYVARFEHDGKARVGLESLEPHHPFANLLPCDNVFAIESDSYRTNPLVIQGPGAGREVTAAAIQYDLWQICAAL</sequence>
<dbReference type="Gene3D" id="3.40.1160.10">
    <property type="entry name" value="Acetylglutamate kinase-like"/>
    <property type="match status" value="1"/>
</dbReference>
<evidence type="ECO:0000256" key="23">
    <source>
        <dbReference type="ARBA" id="ARBA00044938"/>
    </source>
</evidence>
<reference evidence="31 32" key="1">
    <citation type="submission" date="2016-02" db="EMBL/GenBank/DDBJ databases">
        <title>Draft genome sequence of Aeromonas trota strain 1999lcr isolated from cerebrospinal fluid (CSF).</title>
        <authorList>
            <person name="Dallagassa C.B."/>
            <person name="Prediger K.C."/>
            <person name="Weiss V.A."/>
            <person name="Assis F.E."/>
            <person name="Baura V."/>
            <person name="Cruz L.M."/>
            <person name="Souza E.M."/>
            <person name="Pedrosa F.O."/>
            <person name="Fadel-Picheth C.M."/>
        </authorList>
    </citation>
    <scope>NUCLEOTIDE SEQUENCE [LARGE SCALE GENOMIC DNA]</scope>
    <source>
        <strain evidence="31 32">1999lcr</strain>
    </source>
</reference>
<evidence type="ECO:0000256" key="26">
    <source>
        <dbReference type="ARBA" id="ARBA00049031"/>
    </source>
</evidence>
<dbReference type="Pfam" id="PF00742">
    <property type="entry name" value="Homoserine_dh"/>
    <property type="match status" value="1"/>
</dbReference>
<dbReference type="InterPro" id="IPR011147">
    <property type="entry name" value="Bifunc_Aspkin/hSer_DH"/>
</dbReference>
<comment type="subunit">
    <text evidence="9 27">Homotetramer.</text>
</comment>
<comment type="pathway">
    <text evidence="3 27">Amino-acid biosynthesis; L-methionine biosynthesis via de novo pathway; L-homoserine from L-aspartate: step 1/3.</text>
</comment>
<dbReference type="InterPro" id="IPR001048">
    <property type="entry name" value="Asp/Glu/Uridylate_kinase"/>
</dbReference>
<organism evidence="31 32">
    <name type="scientific">Aeromonas enteropelogenes</name>
    <name type="common">Aeromonas trota</name>
    <dbReference type="NCBI Taxonomy" id="29489"/>
    <lineage>
        <taxon>Bacteria</taxon>
        <taxon>Pseudomonadati</taxon>
        <taxon>Pseudomonadota</taxon>
        <taxon>Gammaproteobacteria</taxon>
        <taxon>Aeromonadales</taxon>
        <taxon>Aeromonadaceae</taxon>
        <taxon>Aeromonas</taxon>
    </lineage>
</organism>
<evidence type="ECO:0000256" key="21">
    <source>
        <dbReference type="ARBA" id="ARBA00023167"/>
    </source>
</evidence>
<keyword evidence="12" id="KW-0791">Threonine biosynthesis</keyword>
<dbReference type="InterPro" id="IPR036291">
    <property type="entry name" value="NAD(P)-bd_dom_sf"/>
</dbReference>
<dbReference type="UniPathway" id="UPA00050">
    <property type="reaction ID" value="UER00063"/>
</dbReference>
<dbReference type="EC" id="2.7.2.4" evidence="27"/>
<evidence type="ECO:0000256" key="2">
    <source>
        <dbReference type="ARBA" id="ARBA00004766"/>
    </source>
</evidence>
<keyword evidence="15 27" id="KW-0418">Kinase</keyword>
<dbReference type="GO" id="GO:0009086">
    <property type="term" value="P:methionine biosynthetic process"/>
    <property type="evidence" value="ECO:0007669"/>
    <property type="project" value="UniProtKB-KW"/>
</dbReference>
<evidence type="ECO:0000256" key="15">
    <source>
        <dbReference type="ARBA" id="ARBA00022777"/>
    </source>
</evidence>
<keyword evidence="10 27" id="KW-0028">Amino-acid biosynthesis</keyword>
<dbReference type="PANTHER" id="PTHR43070:SF5">
    <property type="entry name" value="HOMOSERINE DEHYDROGENASE"/>
    <property type="match status" value="1"/>
</dbReference>
<evidence type="ECO:0000256" key="11">
    <source>
        <dbReference type="ARBA" id="ARBA00022679"/>
    </source>
</evidence>
<keyword evidence="20" id="KW-0915">Sodium</keyword>
<keyword evidence="13" id="KW-0479">Metal-binding</keyword>
<gene>
    <name evidence="31" type="ORF">LCR_16095</name>
</gene>
<keyword evidence="19" id="KW-0520">NAD</keyword>
<comment type="pathway">
    <text evidence="2 27">Amino-acid biosynthesis; L-lysine biosynthesis via DAP pathway; (S)-tetrahydrodipicolinate from L-aspartate: step 1/4.</text>
</comment>
<dbReference type="SUPFAM" id="SSF55347">
    <property type="entry name" value="Glyceraldehyde-3-phosphate dehydrogenase-like, C-terminal domain"/>
    <property type="match status" value="1"/>
</dbReference>
<evidence type="ECO:0000256" key="25">
    <source>
        <dbReference type="ARBA" id="ARBA00048841"/>
    </source>
</evidence>
<dbReference type="Proteomes" id="UP000078435">
    <property type="component" value="Unassembled WGS sequence"/>
</dbReference>
<dbReference type="UniPathway" id="UPA00034">
    <property type="reaction ID" value="UER00015"/>
</dbReference>
<comment type="catalytic activity">
    <reaction evidence="24">
        <text>L-aspartate + ATP = 4-phospho-L-aspartate + ADP</text>
        <dbReference type="Rhea" id="RHEA:23776"/>
        <dbReference type="ChEBI" id="CHEBI:29991"/>
        <dbReference type="ChEBI" id="CHEBI:30616"/>
        <dbReference type="ChEBI" id="CHEBI:57535"/>
        <dbReference type="ChEBI" id="CHEBI:456216"/>
        <dbReference type="EC" id="2.7.2.4"/>
    </reaction>
    <physiologicalReaction direction="left-to-right" evidence="24">
        <dbReference type="Rhea" id="RHEA:23777"/>
    </physiologicalReaction>
</comment>
<dbReference type="Pfam" id="PF03447">
    <property type="entry name" value="NAD_binding_3"/>
    <property type="match status" value="1"/>
</dbReference>
<comment type="cofactor">
    <cofactor evidence="1">
        <name>a metal cation</name>
        <dbReference type="ChEBI" id="CHEBI:25213"/>
    </cofactor>
</comment>
<dbReference type="EMBL" id="JMGO02000005">
    <property type="protein sequence ID" value="KXU80107.1"/>
    <property type="molecule type" value="Genomic_DNA"/>
</dbReference>
<comment type="pathway">
    <text evidence="6 27">Amino-acid biosynthesis; L-threonine biosynthesis; L-threonine from L-aspartate: step 1/5.</text>
</comment>
<keyword evidence="14 27" id="KW-0547">Nucleotide-binding</keyword>
<evidence type="ECO:0000259" key="30">
    <source>
        <dbReference type="Pfam" id="PF03447"/>
    </source>
</evidence>
<comment type="pathway">
    <text evidence="5 27">Amino-acid biosynthesis; L-methionine biosynthesis via de novo pathway; L-homoserine from L-aspartate: step 3/3.</text>
</comment>
<dbReference type="FunFam" id="3.30.360.10:FF:000006">
    <property type="entry name" value="Bifunctional aspartokinase/homoserine dehydrogenase"/>
    <property type="match status" value="1"/>
</dbReference>
<keyword evidence="11 27" id="KW-0808">Transferase</keyword>
<evidence type="ECO:0000313" key="31">
    <source>
        <dbReference type="EMBL" id="KXU80107.1"/>
    </source>
</evidence>
<dbReference type="STRING" id="29489.VL01_00925"/>
<feature type="domain" description="Aspartate/glutamate/uridylate kinase" evidence="28">
    <location>
        <begin position="21"/>
        <end position="295"/>
    </location>
</feature>
<keyword evidence="18 27" id="KW-0560">Oxidoreductase</keyword>
<dbReference type="InterPro" id="IPR042199">
    <property type="entry name" value="AsparK_Bifunc_asparK/hSer_DH"/>
</dbReference>
<evidence type="ECO:0000256" key="1">
    <source>
        <dbReference type="ARBA" id="ARBA00001920"/>
    </source>
</evidence>
<dbReference type="PIRSF" id="PIRSF000727">
    <property type="entry name" value="ThrA"/>
    <property type="match status" value="1"/>
</dbReference>
<dbReference type="GO" id="GO:0009090">
    <property type="term" value="P:homoserine biosynthetic process"/>
    <property type="evidence" value="ECO:0007669"/>
    <property type="project" value="UniProtKB-ARBA"/>
</dbReference>
<dbReference type="Gene3D" id="3.40.50.720">
    <property type="entry name" value="NAD(P)-binding Rossmann-like Domain"/>
    <property type="match status" value="1"/>
</dbReference>
<evidence type="ECO:0000256" key="22">
    <source>
        <dbReference type="ARBA" id="ARBA00023268"/>
    </source>
</evidence>
<dbReference type="GO" id="GO:0009089">
    <property type="term" value="P:lysine biosynthetic process via diaminopimelate"/>
    <property type="evidence" value="ECO:0007669"/>
    <property type="project" value="UniProtKB-UniRule"/>
</dbReference>
<dbReference type="GO" id="GO:0046872">
    <property type="term" value="F:metal ion binding"/>
    <property type="evidence" value="ECO:0007669"/>
    <property type="project" value="UniProtKB-KW"/>
</dbReference>
<evidence type="ECO:0000256" key="17">
    <source>
        <dbReference type="ARBA" id="ARBA00022857"/>
    </source>
</evidence>
<comment type="caution">
    <text evidence="31">The sequence shown here is derived from an EMBL/GenBank/DDBJ whole genome shotgun (WGS) entry which is preliminary data.</text>
</comment>
<feature type="domain" description="Homoserine dehydrogenase catalytic" evidence="29">
    <location>
        <begin position="621"/>
        <end position="816"/>
    </location>
</feature>
<evidence type="ECO:0000256" key="18">
    <source>
        <dbReference type="ARBA" id="ARBA00023002"/>
    </source>
</evidence>
<dbReference type="SUPFAM" id="SSF51735">
    <property type="entry name" value="NAD(P)-binding Rossmann-fold domains"/>
    <property type="match status" value="1"/>
</dbReference>
<evidence type="ECO:0000259" key="28">
    <source>
        <dbReference type="Pfam" id="PF00696"/>
    </source>
</evidence>
<dbReference type="UniPathway" id="UPA00051">
    <property type="reaction ID" value="UER00462"/>
</dbReference>
<dbReference type="OrthoDB" id="9799110at2"/>
<dbReference type="InterPro" id="IPR019811">
    <property type="entry name" value="HDH_CS"/>
</dbReference>
<dbReference type="InterPro" id="IPR036393">
    <property type="entry name" value="AceGlu_kinase-like_sf"/>
</dbReference>
<dbReference type="PROSITE" id="PS00324">
    <property type="entry name" value="ASPARTOKINASE"/>
    <property type="match status" value="1"/>
</dbReference>
<dbReference type="NCBIfam" id="NF007003">
    <property type="entry name" value="PRK09466.1"/>
    <property type="match status" value="1"/>
</dbReference>
<dbReference type="GO" id="GO:0009088">
    <property type="term" value="P:threonine biosynthetic process"/>
    <property type="evidence" value="ECO:0007669"/>
    <property type="project" value="UniProtKB-UniRule"/>
</dbReference>
<dbReference type="GO" id="GO:0050661">
    <property type="term" value="F:NADP binding"/>
    <property type="evidence" value="ECO:0007669"/>
    <property type="project" value="UniProtKB-UniRule"/>
</dbReference>
<evidence type="ECO:0000256" key="7">
    <source>
        <dbReference type="ARBA" id="ARBA00007952"/>
    </source>
</evidence>
<comment type="similarity">
    <text evidence="7 27">In the C-terminal section; belongs to the homoserine dehydrogenase family.</text>
</comment>
<evidence type="ECO:0000313" key="32">
    <source>
        <dbReference type="Proteomes" id="UP000078435"/>
    </source>
</evidence>
<keyword evidence="22" id="KW-0511">Multifunctional enzyme</keyword>
<evidence type="ECO:0000256" key="4">
    <source>
        <dbReference type="ARBA" id="ARBA00005056"/>
    </source>
</evidence>